<accession>A0A371F937</accession>
<dbReference type="OrthoDB" id="21449at2759"/>
<feature type="non-terminal residue" evidence="1">
    <location>
        <position position="1"/>
    </location>
</feature>
<dbReference type="AlphaFoldDB" id="A0A371F937"/>
<sequence length="72" mass="7560">MGIPRPYIQAAPSKEANEANIFFIRLPTLSRGNILIGISSPISTSSSPASTFFGFFTSTGAPSTFSLADNSC</sequence>
<name>A0A371F937_MUCPR</name>
<keyword evidence="2" id="KW-1185">Reference proteome</keyword>
<gene>
    <name evidence="1" type="ORF">CR513_45412</name>
</gene>
<dbReference type="EMBL" id="QJKJ01010061">
    <property type="protein sequence ID" value="RDX74795.1"/>
    <property type="molecule type" value="Genomic_DNA"/>
</dbReference>
<protein>
    <submittedName>
        <fullName evidence="1">Uncharacterized protein</fullName>
    </submittedName>
</protein>
<organism evidence="1 2">
    <name type="scientific">Mucuna pruriens</name>
    <name type="common">Velvet bean</name>
    <name type="synonym">Dolichos pruriens</name>
    <dbReference type="NCBI Taxonomy" id="157652"/>
    <lineage>
        <taxon>Eukaryota</taxon>
        <taxon>Viridiplantae</taxon>
        <taxon>Streptophyta</taxon>
        <taxon>Embryophyta</taxon>
        <taxon>Tracheophyta</taxon>
        <taxon>Spermatophyta</taxon>
        <taxon>Magnoliopsida</taxon>
        <taxon>eudicotyledons</taxon>
        <taxon>Gunneridae</taxon>
        <taxon>Pentapetalae</taxon>
        <taxon>rosids</taxon>
        <taxon>fabids</taxon>
        <taxon>Fabales</taxon>
        <taxon>Fabaceae</taxon>
        <taxon>Papilionoideae</taxon>
        <taxon>50 kb inversion clade</taxon>
        <taxon>NPAAA clade</taxon>
        <taxon>indigoferoid/millettioid clade</taxon>
        <taxon>Phaseoleae</taxon>
        <taxon>Mucuna</taxon>
    </lineage>
</organism>
<evidence type="ECO:0000313" key="1">
    <source>
        <dbReference type="EMBL" id="RDX74795.1"/>
    </source>
</evidence>
<proteinExistence type="predicted"/>
<evidence type="ECO:0000313" key="2">
    <source>
        <dbReference type="Proteomes" id="UP000257109"/>
    </source>
</evidence>
<comment type="caution">
    <text evidence="1">The sequence shown here is derived from an EMBL/GenBank/DDBJ whole genome shotgun (WGS) entry which is preliminary data.</text>
</comment>
<dbReference type="Proteomes" id="UP000257109">
    <property type="component" value="Unassembled WGS sequence"/>
</dbReference>
<reference evidence="1" key="1">
    <citation type="submission" date="2018-05" db="EMBL/GenBank/DDBJ databases">
        <title>Draft genome of Mucuna pruriens seed.</title>
        <authorList>
            <person name="Nnadi N.E."/>
            <person name="Vos R."/>
            <person name="Hasami M.H."/>
            <person name="Devisetty U.K."/>
            <person name="Aguiy J.C."/>
        </authorList>
    </citation>
    <scope>NUCLEOTIDE SEQUENCE [LARGE SCALE GENOMIC DNA]</scope>
    <source>
        <strain evidence="1">JCA_2017</strain>
    </source>
</reference>